<dbReference type="InterPro" id="IPR000551">
    <property type="entry name" value="MerR-type_HTH_dom"/>
</dbReference>
<protein>
    <submittedName>
        <fullName evidence="6">MerR family transcriptional regulator</fullName>
    </submittedName>
</protein>
<dbReference type="Proteomes" id="UP000032352">
    <property type="component" value="Chromosome"/>
</dbReference>
<sequence>MQEMKISELCKQTGLSKDGIRHYEQLGLIHSQRKPAGTRYYQDYDENSIVRIEIIQCGKSCGFTLKEIKNIFDCTDNDELSLAELRPFLLQKLAELDLKVAEIEKMRGIIKQNLAGVDCQ</sequence>
<reference evidence="6 7" key="1">
    <citation type="journal article" date="2015" name="Genome Announc.">
        <title>Draft Genome Sequences of Marine Isolates of Thalassomonas viridans and Thalassomonas actiniarum.</title>
        <authorList>
            <person name="Olonade I."/>
            <person name="van Zyl L.J."/>
            <person name="Trindade M."/>
        </authorList>
    </citation>
    <scope>NUCLEOTIDE SEQUENCE [LARGE SCALE GENOMIC DNA]</scope>
    <source>
        <strain evidence="6 7">XOM25</strain>
    </source>
</reference>
<dbReference type="InterPro" id="IPR047057">
    <property type="entry name" value="MerR_fam"/>
</dbReference>
<keyword evidence="2" id="KW-0805">Transcription regulation</keyword>
<gene>
    <name evidence="6" type="ORF">SG34_013710</name>
</gene>
<proteinExistence type="predicted"/>
<name>A0AAE9Z804_9GAMM</name>
<dbReference type="Pfam" id="PF13411">
    <property type="entry name" value="MerR_1"/>
    <property type="match status" value="1"/>
</dbReference>
<accession>A0AAE9Z804</accession>
<evidence type="ECO:0000256" key="1">
    <source>
        <dbReference type="ARBA" id="ARBA00022491"/>
    </source>
</evidence>
<keyword evidence="1" id="KW-0678">Repressor</keyword>
<dbReference type="GO" id="GO:0003677">
    <property type="term" value="F:DNA binding"/>
    <property type="evidence" value="ECO:0007669"/>
    <property type="project" value="UniProtKB-KW"/>
</dbReference>
<evidence type="ECO:0000313" key="7">
    <source>
        <dbReference type="Proteomes" id="UP000032352"/>
    </source>
</evidence>
<dbReference type="KEGG" id="tvd:SG34_013710"/>
<dbReference type="PANTHER" id="PTHR30204:SF69">
    <property type="entry name" value="MERR-FAMILY TRANSCRIPTIONAL REGULATOR"/>
    <property type="match status" value="1"/>
</dbReference>
<evidence type="ECO:0000313" key="6">
    <source>
        <dbReference type="EMBL" id="WDE07839.1"/>
    </source>
</evidence>
<evidence type="ECO:0000259" key="5">
    <source>
        <dbReference type="PROSITE" id="PS50937"/>
    </source>
</evidence>
<evidence type="ECO:0000256" key="3">
    <source>
        <dbReference type="ARBA" id="ARBA00023125"/>
    </source>
</evidence>
<keyword evidence="4" id="KW-0804">Transcription</keyword>
<dbReference type="GO" id="GO:0003700">
    <property type="term" value="F:DNA-binding transcription factor activity"/>
    <property type="evidence" value="ECO:0007669"/>
    <property type="project" value="InterPro"/>
</dbReference>
<dbReference type="InterPro" id="IPR009061">
    <property type="entry name" value="DNA-bd_dom_put_sf"/>
</dbReference>
<evidence type="ECO:0000256" key="4">
    <source>
        <dbReference type="ARBA" id="ARBA00023163"/>
    </source>
</evidence>
<dbReference type="SUPFAM" id="SSF46955">
    <property type="entry name" value="Putative DNA-binding domain"/>
    <property type="match status" value="1"/>
</dbReference>
<dbReference type="SMART" id="SM00422">
    <property type="entry name" value="HTH_MERR"/>
    <property type="match status" value="1"/>
</dbReference>
<evidence type="ECO:0000256" key="2">
    <source>
        <dbReference type="ARBA" id="ARBA00023015"/>
    </source>
</evidence>
<feature type="domain" description="HTH merR-type" evidence="5">
    <location>
        <begin position="3"/>
        <end position="74"/>
    </location>
</feature>
<dbReference type="PROSITE" id="PS50937">
    <property type="entry name" value="HTH_MERR_2"/>
    <property type="match status" value="1"/>
</dbReference>
<dbReference type="Gene3D" id="1.10.1660.10">
    <property type="match status" value="1"/>
</dbReference>
<dbReference type="AlphaFoldDB" id="A0AAE9Z804"/>
<reference evidence="6 7" key="2">
    <citation type="journal article" date="2022" name="Mar. Drugs">
        <title>Bioassay-Guided Fractionation Leads to the Detection of Cholic Acid Generated by the Rare Thalassomonas sp.</title>
        <authorList>
            <person name="Pheiffer F."/>
            <person name="Schneider Y.K."/>
            <person name="Hansen E.H."/>
            <person name="Andersen J.H."/>
            <person name="Isaksson J."/>
            <person name="Busche T."/>
            <person name="R C."/>
            <person name="Kalinowski J."/>
            <person name="Zyl L.V."/>
            <person name="Trindade M."/>
        </authorList>
    </citation>
    <scope>NUCLEOTIDE SEQUENCE [LARGE SCALE GENOMIC DNA]</scope>
    <source>
        <strain evidence="6 7">XOM25</strain>
    </source>
</reference>
<organism evidence="6 7">
    <name type="scientific">Thalassomonas viridans</name>
    <dbReference type="NCBI Taxonomy" id="137584"/>
    <lineage>
        <taxon>Bacteria</taxon>
        <taxon>Pseudomonadati</taxon>
        <taxon>Pseudomonadota</taxon>
        <taxon>Gammaproteobacteria</taxon>
        <taxon>Alteromonadales</taxon>
        <taxon>Colwelliaceae</taxon>
        <taxon>Thalassomonas</taxon>
    </lineage>
</organism>
<keyword evidence="7" id="KW-1185">Reference proteome</keyword>
<dbReference type="PANTHER" id="PTHR30204">
    <property type="entry name" value="REDOX-CYCLING DRUG-SENSING TRANSCRIPTIONAL ACTIVATOR SOXR"/>
    <property type="match status" value="1"/>
</dbReference>
<keyword evidence="3" id="KW-0238">DNA-binding</keyword>
<dbReference type="EMBL" id="CP059733">
    <property type="protein sequence ID" value="WDE07839.1"/>
    <property type="molecule type" value="Genomic_DNA"/>
</dbReference>